<evidence type="ECO:0000256" key="5">
    <source>
        <dbReference type="ARBA" id="ARBA00023157"/>
    </source>
</evidence>
<evidence type="ECO:0000313" key="11">
    <source>
        <dbReference type="Proteomes" id="UP000274756"/>
    </source>
</evidence>
<keyword evidence="2" id="KW-0964">Secreted</keyword>
<dbReference type="PANTHER" id="PTHR10083:SF381">
    <property type="entry name" value="BPTI_KUNITZ INHIBITOR DOMAIN-CONTAINING PROTEIN"/>
    <property type="match status" value="1"/>
</dbReference>
<dbReference type="PROSITE" id="PS50279">
    <property type="entry name" value="BPTI_KUNITZ_2"/>
    <property type="match status" value="2"/>
</dbReference>
<dbReference type="InterPro" id="IPR050098">
    <property type="entry name" value="TFPI/VKTCI-like"/>
</dbReference>
<dbReference type="STRING" id="318479.A0A0N4U4C7"/>
<evidence type="ECO:0000256" key="4">
    <source>
        <dbReference type="ARBA" id="ARBA00022900"/>
    </source>
</evidence>
<dbReference type="InterPro" id="IPR036880">
    <property type="entry name" value="Kunitz_BPTI_sf"/>
</dbReference>
<feature type="compositionally biased region" description="Basic and acidic residues" evidence="6">
    <location>
        <begin position="740"/>
        <end position="749"/>
    </location>
</feature>
<reference evidence="9 11" key="2">
    <citation type="submission" date="2018-11" db="EMBL/GenBank/DDBJ databases">
        <authorList>
            <consortium name="Pathogen Informatics"/>
        </authorList>
    </citation>
    <scope>NUCLEOTIDE SEQUENCE [LARGE SCALE GENOMIC DNA]</scope>
</reference>
<gene>
    <name evidence="9" type="ORF">DME_LOCUS5989</name>
</gene>
<feature type="domain" description="BPTI/Kunitz inhibitor" evidence="8">
    <location>
        <begin position="92"/>
        <end position="141"/>
    </location>
</feature>
<evidence type="ECO:0000256" key="3">
    <source>
        <dbReference type="ARBA" id="ARBA00022690"/>
    </source>
</evidence>
<evidence type="ECO:0000256" key="2">
    <source>
        <dbReference type="ARBA" id="ARBA00022525"/>
    </source>
</evidence>
<keyword evidence="5" id="KW-1015">Disulfide bond</keyword>
<evidence type="ECO:0000313" key="10">
    <source>
        <dbReference type="Proteomes" id="UP000038040"/>
    </source>
</evidence>
<dbReference type="Pfam" id="PF00014">
    <property type="entry name" value="Kunitz_BPTI"/>
    <property type="match status" value="2"/>
</dbReference>
<dbReference type="SMART" id="SM00131">
    <property type="entry name" value="KU"/>
    <property type="match status" value="2"/>
</dbReference>
<dbReference type="Proteomes" id="UP000274756">
    <property type="component" value="Unassembled WGS sequence"/>
</dbReference>
<feature type="domain" description="BPTI/Kunitz inhibitor" evidence="8">
    <location>
        <begin position="27"/>
        <end position="79"/>
    </location>
</feature>
<feature type="region of interest" description="Disordered" evidence="6">
    <location>
        <begin position="718"/>
        <end position="776"/>
    </location>
</feature>
<dbReference type="AlphaFoldDB" id="A0A0N4U4C7"/>
<dbReference type="Proteomes" id="UP000038040">
    <property type="component" value="Unplaced"/>
</dbReference>
<keyword evidence="11" id="KW-1185">Reference proteome</keyword>
<keyword evidence="7" id="KW-0732">Signal</keyword>
<protein>
    <submittedName>
        <fullName evidence="12">Kunitz/Bovine pancreatic trypsin inhibitor domain protein</fullName>
    </submittedName>
</protein>
<proteinExistence type="predicted"/>
<accession>A0A0N4U4C7</accession>
<dbReference type="GO" id="GO:0005615">
    <property type="term" value="C:extracellular space"/>
    <property type="evidence" value="ECO:0007669"/>
    <property type="project" value="TreeGrafter"/>
</dbReference>
<feature type="chain" id="PRO_5041039858" evidence="7">
    <location>
        <begin position="21"/>
        <end position="776"/>
    </location>
</feature>
<reference evidence="12" key="1">
    <citation type="submission" date="2017-02" db="UniProtKB">
        <authorList>
            <consortium name="WormBaseParasite"/>
        </authorList>
    </citation>
    <scope>IDENTIFICATION</scope>
</reference>
<dbReference type="EMBL" id="UYYG01001154">
    <property type="protein sequence ID" value="VDN56016.1"/>
    <property type="molecule type" value="Genomic_DNA"/>
</dbReference>
<evidence type="ECO:0000313" key="9">
    <source>
        <dbReference type="EMBL" id="VDN56016.1"/>
    </source>
</evidence>
<dbReference type="SUPFAM" id="SSF57362">
    <property type="entry name" value="BPTI-like"/>
    <property type="match status" value="2"/>
</dbReference>
<dbReference type="PROSITE" id="PS00280">
    <property type="entry name" value="BPTI_KUNITZ_1"/>
    <property type="match status" value="1"/>
</dbReference>
<dbReference type="InterPro" id="IPR002223">
    <property type="entry name" value="Kunitz_BPTI"/>
</dbReference>
<keyword evidence="4" id="KW-0722">Serine protease inhibitor</keyword>
<dbReference type="PANTHER" id="PTHR10083">
    <property type="entry name" value="KUNITZ-TYPE PROTEASE INHIBITOR-RELATED"/>
    <property type="match status" value="1"/>
</dbReference>
<dbReference type="GO" id="GO:0004867">
    <property type="term" value="F:serine-type endopeptidase inhibitor activity"/>
    <property type="evidence" value="ECO:0007669"/>
    <property type="project" value="UniProtKB-KW"/>
</dbReference>
<dbReference type="OrthoDB" id="196393at2759"/>
<dbReference type="Gene3D" id="4.10.410.10">
    <property type="entry name" value="Pancreatic trypsin inhibitor Kunitz domain"/>
    <property type="match status" value="2"/>
</dbReference>
<dbReference type="FunFam" id="4.10.410.10:FF:000020">
    <property type="entry name" value="Collagen, type VI, alpha 3"/>
    <property type="match status" value="1"/>
</dbReference>
<evidence type="ECO:0000256" key="7">
    <source>
        <dbReference type="SAM" id="SignalP"/>
    </source>
</evidence>
<name>A0A0N4U4C7_DRAME</name>
<dbReference type="InterPro" id="IPR020901">
    <property type="entry name" value="Prtase_inh_Kunz-CS"/>
</dbReference>
<feature type="compositionally biased region" description="Acidic residues" evidence="6">
    <location>
        <begin position="750"/>
        <end position="761"/>
    </location>
</feature>
<evidence type="ECO:0000256" key="1">
    <source>
        <dbReference type="ARBA" id="ARBA00004613"/>
    </source>
</evidence>
<dbReference type="WBParaSite" id="DME_0000162901-mRNA-1">
    <property type="protein sequence ID" value="DME_0000162901-mRNA-1"/>
    <property type="gene ID" value="DME_0000162901"/>
</dbReference>
<evidence type="ECO:0000259" key="8">
    <source>
        <dbReference type="PROSITE" id="PS50279"/>
    </source>
</evidence>
<organism evidence="10 12">
    <name type="scientific">Dracunculus medinensis</name>
    <name type="common">Guinea worm</name>
    <dbReference type="NCBI Taxonomy" id="318479"/>
    <lineage>
        <taxon>Eukaryota</taxon>
        <taxon>Metazoa</taxon>
        <taxon>Ecdysozoa</taxon>
        <taxon>Nematoda</taxon>
        <taxon>Chromadorea</taxon>
        <taxon>Rhabditida</taxon>
        <taxon>Spirurina</taxon>
        <taxon>Dracunculoidea</taxon>
        <taxon>Dracunculidae</taxon>
        <taxon>Dracunculus</taxon>
    </lineage>
</organism>
<sequence length="776" mass="89452">MVNHLLLLNHFILYIHWSIALLINARCNLPMDRGACDHRGPKIKWYYDRFAHRCRQFYYGGCGGNDNRFDTLCECNEQCYFESTVGDPKHRCSQIYEQGLCLGDERWYFDPNRKQCLRGSWTRCGGNPNRFYSYNHCMNICASFVVNRSTSVKIKEFSPKNYFEVQTAKDPHNPSISDSTHDAVANCKLIYPLIICLQGGRRTTYYPAHDGHRKKVELITGHRGHGSSYQYGISDQNGYRIPQVIRTNNNQQYSQSSTDRRNQQNFFYFANKQGLDQQPNVQTTDVQLSRQIHSNSHIQDPYKHADSHKTHSQHIHQQPQFQKVQSSFEYPVTRSPYYQTFQNLQSHPAEKDPLKSHQFQQPLSDYERQLKNHGQNSYIQQIQFEQDYNAQNQHNARNDQSNNYLHTIGQRTFNQEFKQQWAERPINPEYENPSKEEMARAKLKYLKTLRISRIGSSLSKNKLKEHMTRAISTHLNKTKSEEPTYKIEIKSMATATELPFIDTKNITATESDQISNDLNHDHYNDDIWTDGKQTIIGGNLDQSHQTTPSDRDAFYSRINESDYASATSFPTMNIATTEKTFNADISKKTQAEQESTKTYNSRIETIGSQKLTFSSHESDKTEQQFNKKQKNTVIDNRYRFDMPSAAAPPRTEIAGTTHDMLGLHQTTLSSVRLAVLPSAPTASTEPPVQQSLILLAPTATATLLTPSTKATIHLGRLSTTTKTREKTKPAHDLQGIQTKRITDEQHTDDTEIIEDDDDDEILFWRQSGSSRRPRSN</sequence>
<feature type="signal peptide" evidence="7">
    <location>
        <begin position="1"/>
        <end position="20"/>
    </location>
</feature>
<evidence type="ECO:0000313" key="12">
    <source>
        <dbReference type="WBParaSite" id="DME_0000162901-mRNA-1"/>
    </source>
</evidence>
<dbReference type="PRINTS" id="PR00759">
    <property type="entry name" value="BASICPTASE"/>
</dbReference>
<keyword evidence="3" id="KW-0646">Protease inhibitor</keyword>
<feature type="compositionally biased region" description="Basic and acidic residues" evidence="6">
    <location>
        <begin position="722"/>
        <end position="731"/>
    </location>
</feature>
<dbReference type="CDD" id="cd00109">
    <property type="entry name" value="Kunitz-type"/>
    <property type="match status" value="2"/>
</dbReference>
<comment type="subcellular location">
    <subcellularLocation>
        <location evidence="1">Secreted</location>
    </subcellularLocation>
</comment>
<evidence type="ECO:0000256" key="6">
    <source>
        <dbReference type="SAM" id="MobiDB-lite"/>
    </source>
</evidence>